<reference evidence="6" key="1">
    <citation type="journal article" date="2011" name="Proc. Natl. Acad. Sci. U.S.A.">
        <title>Obligate biotrophy features unraveled by the genomic analysis of rust fungi.</title>
        <authorList>
            <person name="Duplessis S."/>
            <person name="Cuomo C.A."/>
            <person name="Lin Y.-C."/>
            <person name="Aerts A."/>
            <person name="Tisserant E."/>
            <person name="Veneault-Fourrey C."/>
            <person name="Joly D.L."/>
            <person name="Hacquard S."/>
            <person name="Amselem J."/>
            <person name="Cantarel B.L."/>
            <person name="Chiu R."/>
            <person name="Coutinho P.M."/>
            <person name="Feau N."/>
            <person name="Field M."/>
            <person name="Frey P."/>
            <person name="Gelhaye E."/>
            <person name="Goldberg J."/>
            <person name="Grabherr M.G."/>
            <person name="Kodira C.D."/>
            <person name="Kohler A."/>
            <person name="Kuees U."/>
            <person name="Lindquist E.A."/>
            <person name="Lucas S.M."/>
            <person name="Mago R."/>
            <person name="Mauceli E."/>
            <person name="Morin E."/>
            <person name="Murat C."/>
            <person name="Pangilinan J.L."/>
            <person name="Park R."/>
            <person name="Pearson M."/>
            <person name="Quesneville H."/>
            <person name="Rouhier N."/>
            <person name="Sakthikumar S."/>
            <person name="Salamov A.A."/>
            <person name="Schmutz J."/>
            <person name="Selles B."/>
            <person name="Shapiro H."/>
            <person name="Tanguay P."/>
            <person name="Tuskan G.A."/>
            <person name="Henrissat B."/>
            <person name="Van de Peer Y."/>
            <person name="Rouze P."/>
            <person name="Ellis J.G."/>
            <person name="Dodds P.N."/>
            <person name="Schein J.E."/>
            <person name="Zhong S."/>
            <person name="Hamelin R.C."/>
            <person name="Grigoriev I.V."/>
            <person name="Szabo L.J."/>
            <person name="Martin F."/>
        </authorList>
    </citation>
    <scope>NUCLEOTIDE SEQUENCE [LARGE SCALE GENOMIC DNA]</scope>
    <source>
        <strain evidence="6">98AG31 / pathotype 3-4-7</strain>
    </source>
</reference>
<evidence type="ECO:0000256" key="2">
    <source>
        <dbReference type="PROSITE-ProRule" id="PRU00103"/>
    </source>
</evidence>
<dbReference type="VEuPathDB" id="FungiDB:MELLADRAFT_86847"/>
<evidence type="ECO:0000313" key="6">
    <source>
        <dbReference type="Proteomes" id="UP000001072"/>
    </source>
</evidence>
<dbReference type="KEGG" id="mlr:MELLADRAFT_86847"/>
<dbReference type="GO" id="GO:0007021">
    <property type="term" value="P:tubulin complex assembly"/>
    <property type="evidence" value="ECO:0007669"/>
    <property type="project" value="InterPro"/>
</dbReference>
<feature type="domain" description="Tubulin-folding cofactor D ARM repeats" evidence="4">
    <location>
        <begin position="160"/>
        <end position="358"/>
    </location>
</feature>
<dbReference type="InterPro" id="IPR011989">
    <property type="entry name" value="ARM-like"/>
</dbReference>
<dbReference type="eggNOG" id="KOG1943">
    <property type="taxonomic scope" value="Eukaryota"/>
</dbReference>
<evidence type="ECO:0000259" key="4">
    <source>
        <dbReference type="Pfam" id="PF25767"/>
    </source>
</evidence>
<dbReference type="InterPro" id="IPR058033">
    <property type="entry name" value="ARM_TBCD_2nd"/>
</dbReference>
<dbReference type="GO" id="GO:0000226">
    <property type="term" value="P:microtubule cytoskeleton organization"/>
    <property type="evidence" value="ECO:0007669"/>
    <property type="project" value="TreeGrafter"/>
</dbReference>
<dbReference type="EMBL" id="GL883090">
    <property type="protein sequence ID" value="EGG12651.1"/>
    <property type="molecule type" value="Genomic_DNA"/>
</dbReference>
<dbReference type="GO" id="GO:0048487">
    <property type="term" value="F:beta-tubulin binding"/>
    <property type="evidence" value="ECO:0007669"/>
    <property type="project" value="InterPro"/>
</dbReference>
<dbReference type="GO" id="GO:0007023">
    <property type="term" value="P:post-chaperonin tubulin folding pathway"/>
    <property type="evidence" value="ECO:0007669"/>
    <property type="project" value="InterPro"/>
</dbReference>
<accession>F4R3L8</accession>
<dbReference type="PROSITE" id="PS50077">
    <property type="entry name" value="HEAT_REPEAT"/>
    <property type="match status" value="1"/>
</dbReference>
<dbReference type="GO" id="GO:0005096">
    <property type="term" value="F:GTPase activator activity"/>
    <property type="evidence" value="ECO:0007669"/>
    <property type="project" value="InterPro"/>
</dbReference>
<dbReference type="FunCoup" id="F4R3L8">
    <property type="interactions" value="443"/>
</dbReference>
<evidence type="ECO:0000256" key="1">
    <source>
        <dbReference type="ARBA" id="ARBA00023186"/>
    </source>
</evidence>
<organism evidence="6">
    <name type="scientific">Melampsora larici-populina (strain 98AG31 / pathotype 3-4-7)</name>
    <name type="common">Poplar leaf rust fungus</name>
    <dbReference type="NCBI Taxonomy" id="747676"/>
    <lineage>
        <taxon>Eukaryota</taxon>
        <taxon>Fungi</taxon>
        <taxon>Dikarya</taxon>
        <taxon>Basidiomycota</taxon>
        <taxon>Pucciniomycotina</taxon>
        <taxon>Pucciniomycetes</taxon>
        <taxon>Pucciniales</taxon>
        <taxon>Melampsoraceae</taxon>
        <taxon>Melampsora</taxon>
    </lineage>
</organism>
<proteinExistence type="predicted"/>
<dbReference type="Gene3D" id="1.25.10.10">
    <property type="entry name" value="Leucine-rich Repeat Variant"/>
    <property type="match status" value="1"/>
</dbReference>
<dbReference type="InParanoid" id="F4R3L8"/>
<protein>
    <submittedName>
        <fullName evidence="5">Uncharacterized protein</fullName>
    </submittedName>
</protein>
<dbReference type="RefSeq" id="XP_007403589.1">
    <property type="nucleotide sequence ID" value="XM_007403527.1"/>
</dbReference>
<dbReference type="Pfam" id="PF12612">
    <property type="entry name" value="TFCD_C"/>
    <property type="match status" value="1"/>
</dbReference>
<evidence type="ECO:0000259" key="3">
    <source>
        <dbReference type="Pfam" id="PF12612"/>
    </source>
</evidence>
<dbReference type="InterPro" id="IPR021133">
    <property type="entry name" value="HEAT_type_2"/>
</dbReference>
<dbReference type="Proteomes" id="UP000001072">
    <property type="component" value="Unassembled WGS sequence"/>
</dbReference>
<keyword evidence="1" id="KW-0143">Chaperone</keyword>
<dbReference type="InterPro" id="IPR033162">
    <property type="entry name" value="TBCD"/>
</dbReference>
<dbReference type="GeneID" id="18934317"/>
<dbReference type="PANTHER" id="PTHR12658">
    <property type="entry name" value="BETA-TUBULIN COFACTOR D"/>
    <property type="match status" value="1"/>
</dbReference>
<dbReference type="Pfam" id="PF23579">
    <property type="entry name" value="ARM_TBCD"/>
    <property type="match status" value="1"/>
</dbReference>
<feature type="repeat" description="HEAT" evidence="2">
    <location>
        <begin position="172"/>
        <end position="209"/>
    </location>
</feature>
<name>F4R3L8_MELLP</name>
<dbReference type="AlphaFoldDB" id="F4R3L8"/>
<evidence type="ECO:0000313" key="5">
    <source>
        <dbReference type="EMBL" id="EGG12651.1"/>
    </source>
</evidence>
<dbReference type="Pfam" id="PF25767">
    <property type="entry name" value="ARM_TBCD_2nd"/>
    <property type="match status" value="1"/>
</dbReference>
<dbReference type="HOGENOM" id="CLU_003043_0_1_1"/>
<gene>
    <name evidence="5" type="ORF">MELLADRAFT_86847</name>
</gene>
<keyword evidence="6" id="KW-1185">Reference proteome</keyword>
<feature type="domain" description="Tubulin-folding cofactor D C-terminal" evidence="3">
    <location>
        <begin position="647"/>
        <end position="824"/>
    </location>
</feature>
<dbReference type="SUPFAM" id="SSF48371">
    <property type="entry name" value="ARM repeat"/>
    <property type="match status" value="2"/>
</dbReference>
<dbReference type="STRING" id="747676.F4R3L8"/>
<dbReference type="PANTHER" id="PTHR12658:SF0">
    <property type="entry name" value="TUBULIN-SPECIFIC CHAPERONE D"/>
    <property type="match status" value="1"/>
</dbReference>
<dbReference type="OrthoDB" id="1735853at2759"/>
<sequence length="939" mass="105427">MLQLSPAALCANIETLSWEFRYIMLLWLSLICMIPFDLMHFDQKPCNQQQGLNTSDNIQKTGLQFLSSPGKEREAAALVLARLMLSVNRPVMFSKSVKKCLNGPPDVTTKENLVFAAASIHLGDWDHTGSMTITVRKLRTKLAGRIAILCLSAPQHLSGNDNHESMEEVEEIIQQLLNALEDKDTIVRWSGAKYLARLAKRLPSESACQVSDAVLDLFGPYQPGTDSNSSSVSEHTWHGACLASAEFLRWKIFPLSRLQRLLDWTIRLMERVELIQALHFERRKGVQNIGSGVRDAASYVLWSIGRAFTANDVVPWGERLAIELVLQSLFDREVHIRRAGSAAFQENVGRLGVFPHGIQVLQLADFFTVGLRRSAFLIAAPEVAKYEVYRQSILNHLITVCICHWDNEIRELASQSVGKIASYSINQISETILEIMADKIALTDQIFMTITSVQDAYLKSYSSNPLLIGICEGLLYSFSADQPDAAEFPASLFWKNVLTIALKRPDDTLHLAIQRVLHKFSSVGVGLGHIKLLSTELQKGRPVSKQAAARLLGGFVFKVEHARPLFGQALGMLLNCADREKPITGTRIELRRNAIESLVSLLTNLDEVFEDLVSPEQFSAVINIFLSGVRDYTTDERGDVGSWVINEVLVGILKQTVESIDSLRERAWYTTSRLLCEPLATEIDGFDSLAKIFNRDNAEHWRELSWTFPQTLELLKLSADDESGSMRDYIDNIVEGIASLIGGQGNRDAREAAQIFCSYLNASQNVKLIREIVRRCLLIARTRVKEPKSIIFALETLAMLLELPETLGILEREACDQKLLRDILLIATHGLGRPNFPMPRVIVGMKIVIRLTSFETTRTNAGQYLQKYLTHRLPRIRSMTAEMMYNQLQFHAEEMPEVEELLTGTDWSADVNEYQEQANKISNVLSGSPARDKDLAHHA</sequence>
<dbReference type="InterPro" id="IPR022577">
    <property type="entry name" value="TBCD_C"/>
</dbReference>
<dbReference type="InterPro" id="IPR016024">
    <property type="entry name" value="ARM-type_fold"/>
</dbReference>